<organism evidence="1 2">
    <name type="scientific">Scleromatobacter humisilvae</name>
    <dbReference type="NCBI Taxonomy" id="2897159"/>
    <lineage>
        <taxon>Bacteria</taxon>
        <taxon>Pseudomonadati</taxon>
        <taxon>Pseudomonadota</taxon>
        <taxon>Betaproteobacteria</taxon>
        <taxon>Burkholderiales</taxon>
        <taxon>Sphaerotilaceae</taxon>
        <taxon>Scleromatobacter</taxon>
    </lineage>
</organism>
<comment type="caution">
    <text evidence="1">The sequence shown here is derived from an EMBL/GenBank/DDBJ whole genome shotgun (WGS) entry which is preliminary data.</text>
</comment>
<reference evidence="1" key="1">
    <citation type="submission" date="2021-11" db="EMBL/GenBank/DDBJ databases">
        <title>BS-T2-15 a new species belonging to the Comamonadaceae family isolated from the soil of a French oak forest.</title>
        <authorList>
            <person name="Mieszkin S."/>
            <person name="Alain K."/>
        </authorList>
    </citation>
    <scope>NUCLEOTIDE SEQUENCE</scope>
    <source>
        <strain evidence="1">BS-T2-15</strain>
    </source>
</reference>
<dbReference type="AlphaFoldDB" id="A0A9X1YJZ3"/>
<gene>
    <name evidence="1" type="ORF">LPC04_16515</name>
</gene>
<proteinExistence type="predicted"/>
<name>A0A9X1YJZ3_9BURK</name>
<accession>A0A9X1YJZ3</accession>
<dbReference type="RefSeq" id="WP_275683351.1">
    <property type="nucleotide sequence ID" value="NZ_JAJLJH010000004.1"/>
</dbReference>
<dbReference type="EMBL" id="JAJLJH010000004">
    <property type="protein sequence ID" value="MCK9687311.1"/>
    <property type="molecule type" value="Genomic_DNA"/>
</dbReference>
<sequence>MYFHCALAGQEACGEISLPSEHPLIVLAGATRLPYQEHGADDFDRPPGEQWFELLPDIRLFAGSGRPVRFQLSSTEGVHAALLHLSCGRYLDELPARLRTKHFAMELLPLYYGVESIDAIPSSEVVACAREIMMRVHVDESLAGAPFQSLSETAAPPRRRRMGA</sequence>
<evidence type="ECO:0000313" key="1">
    <source>
        <dbReference type="EMBL" id="MCK9687311.1"/>
    </source>
</evidence>
<keyword evidence="2" id="KW-1185">Reference proteome</keyword>
<protein>
    <submittedName>
        <fullName evidence="1">Uncharacterized protein</fullName>
    </submittedName>
</protein>
<dbReference type="Proteomes" id="UP001139353">
    <property type="component" value="Unassembled WGS sequence"/>
</dbReference>
<evidence type="ECO:0000313" key="2">
    <source>
        <dbReference type="Proteomes" id="UP001139353"/>
    </source>
</evidence>